<evidence type="ECO:0000313" key="1">
    <source>
        <dbReference type="EMBL" id="CAD8073157.1"/>
    </source>
</evidence>
<proteinExistence type="predicted"/>
<protein>
    <submittedName>
        <fullName evidence="1">Uncharacterized protein</fullName>
    </submittedName>
</protein>
<dbReference type="EMBL" id="CAJJDM010000050">
    <property type="protein sequence ID" value="CAD8073157.1"/>
    <property type="molecule type" value="Genomic_DNA"/>
</dbReference>
<organism evidence="1 2">
    <name type="scientific">Paramecium primaurelia</name>
    <dbReference type="NCBI Taxonomy" id="5886"/>
    <lineage>
        <taxon>Eukaryota</taxon>
        <taxon>Sar</taxon>
        <taxon>Alveolata</taxon>
        <taxon>Ciliophora</taxon>
        <taxon>Intramacronucleata</taxon>
        <taxon>Oligohymenophorea</taxon>
        <taxon>Peniculida</taxon>
        <taxon>Parameciidae</taxon>
        <taxon>Paramecium</taxon>
    </lineage>
</organism>
<reference evidence="1" key="1">
    <citation type="submission" date="2021-01" db="EMBL/GenBank/DDBJ databases">
        <authorList>
            <consortium name="Genoscope - CEA"/>
            <person name="William W."/>
        </authorList>
    </citation>
    <scope>NUCLEOTIDE SEQUENCE</scope>
</reference>
<name>A0A8S1M079_PARPR</name>
<dbReference type="Proteomes" id="UP000688137">
    <property type="component" value="Unassembled WGS sequence"/>
</dbReference>
<comment type="caution">
    <text evidence="1">The sequence shown here is derived from an EMBL/GenBank/DDBJ whole genome shotgun (WGS) entry which is preliminary data.</text>
</comment>
<keyword evidence="2" id="KW-1185">Reference proteome</keyword>
<gene>
    <name evidence="1" type="ORF">PPRIM_AZ9-3.1.T0500236</name>
</gene>
<dbReference type="AlphaFoldDB" id="A0A8S1M079"/>
<evidence type="ECO:0000313" key="2">
    <source>
        <dbReference type="Proteomes" id="UP000688137"/>
    </source>
</evidence>
<sequence>MLKEFKEITCFARIRQIGSIFQQYLNNVQCLVILNQLEYQEEKMQSIQKLINQIFQKKRIQGYINYQQYIFEKRMKFSNYQTQFKSILIFIEKIYQICQMFQIIEYILDNQNNYCQIFRIIQIKTNDAYYLELLDNYLE</sequence>
<accession>A0A8S1M079</accession>